<evidence type="ECO:0000256" key="6">
    <source>
        <dbReference type="ARBA" id="ARBA00022605"/>
    </source>
</evidence>
<dbReference type="GO" id="GO:0004821">
    <property type="term" value="F:histidine-tRNA ligase activity"/>
    <property type="evidence" value="ECO:0007669"/>
    <property type="project" value="TreeGrafter"/>
</dbReference>
<name>A0A9D0ZIV4_9FIRM</name>
<feature type="domain" description="Aminoacyl-transfer RNA synthetases class-II family profile" evidence="11">
    <location>
        <begin position="23"/>
        <end position="333"/>
    </location>
</feature>
<keyword evidence="6 9" id="KW-0028">Amino-acid biosynthesis</keyword>
<comment type="miscellaneous">
    <text evidence="9">This function is generally fulfilled by the C-terminal part of HisG, which is missing in some bacteria such as this one.</text>
</comment>
<comment type="subunit">
    <text evidence="9">Heteromultimer composed of HisG and HisZ subunits.</text>
</comment>
<evidence type="ECO:0000256" key="7">
    <source>
        <dbReference type="ARBA" id="ARBA00023102"/>
    </source>
</evidence>
<dbReference type="HAMAP" id="MF_00125">
    <property type="entry name" value="HisZ"/>
    <property type="match status" value="1"/>
</dbReference>
<dbReference type="Proteomes" id="UP000886787">
    <property type="component" value="Unassembled WGS sequence"/>
</dbReference>
<comment type="pathway">
    <text evidence="2 9">Amino-acid biosynthesis; L-histidine biosynthesis; L-histidine from 5-phospho-alpha-D-ribose 1-diphosphate: step 1/9.</text>
</comment>
<dbReference type="InterPro" id="IPR004517">
    <property type="entry name" value="HisZ"/>
</dbReference>
<evidence type="ECO:0000256" key="5">
    <source>
        <dbReference type="ARBA" id="ARBA00022490"/>
    </source>
</evidence>
<comment type="function">
    <text evidence="8 9">Required for the first step of histidine biosynthesis. May allow the feedback regulation of ATP phosphoribosyltransferase activity by histidine.</text>
</comment>
<dbReference type="InterPro" id="IPR045864">
    <property type="entry name" value="aa-tRNA-synth_II/BPL/LPL"/>
</dbReference>
<dbReference type="InterPro" id="IPR004516">
    <property type="entry name" value="HisRS/HisZ"/>
</dbReference>
<feature type="binding site" evidence="10">
    <location>
        <position position="129"/>
    </location>
    <ligand>
        <name>L-histidine</name>
        <dbReference type="ChEBI" id="CHEBI:57595"/>
    </ligand>
</feature>
<dbReference type="PANTHER" id="PTHR43707">
    <property type="entry name" value="HISTIDYL-TRNA SYNTHETASE"/>
    <property type="match status" value="1"/>
</dbReference>
<dbReference type="AlphaFoldDB" id="A0A9D0ZIV4"/>
<comment type="subcellular location">
    <subcellularLocation>
        <location evidence="1 9">Cytoplasm</location>
    </subcellularLocation>
</comment>
<feature type="binding site" evidence="10">
    <location>
        <begin position="81"/>
        <end position="83"/>
    </location>
    <ligand>
        <name>L-histidine</name>
        <dbReference type="ChEBI" id="CHEBI:57595"/>
    </ligand>
</feature>
<dbReference type="InterPro" id="IPR041715">
    <property type="entry name" value="HisRS-like_core"/>
</dbReference>
<evidence type="ECO:0000256" key="10">
    <source>
        <dbReference type="PIRSR" id="PIRSR001549-1"/>
    </source>
</evidence>
<dbReference type="PIRSF" id="PIRSF001549">
    <property type="entry name" value="His-tRNA_synth"/>
    <property type="match status" value="1"/>
</dbReference>
<evidence type="ECO:0000256" key="8">
    <source>
        <dbReference type="ARBA" id="ARBA00025246"/>
    </source>
</evidence>
<keyword evidence="12" id="KW-0808">Transferase</keyword>
<protein>
    <recommendedName>
        <fullName evidence="4 9">ATP phosphoribosyltransferase regulatory subunit</fullName>
    </recommendedName>
</protein>
<evidence type="ECO:0000256" key="4">
    <source>
        <dbReference type="ARBA" id="ARBA00020397"/>
    </source>
</evidence>
<dbReference type="Gene3D" id="3.30.930.10">
    <property type="entry name" value="Bira Bifunctional Protein, Domain 2"/>
    <property type="match status" value="1"/>
</dbReference>
<feature type="binding site" evidence="10">
    <location>
        <position position="111"/>
    </location>
    <ligand>
        <name>L-histidine</name>
        <dbReference type="ChEBI" id="CHEBI:57595"/>
    </ligand>
</feature>
<comment type="similarity">
    <text evidence="3 9">Belongs to the class-II aminoacyl-tRNA synthetase family. HisZ subfamily.</text>
</comment>
<dbReference type="SUPFAM" id="SSF55681">
    <property type="entry name" value="Class II aaRS and biotin synthetases"/>
    <property type="match status" value="1"/>
</dbReference>
<accession>A0A9D0ZIV4</accession>
<proteinExistence type="inferred from homology"/>
<dbReference type="GO" id="GO:0006427">
    <property type="term" value="P:histidyl-tRNA aminoacylation"/>
    <property type="evidence" value="ECO:0007669"/>
    <property type="project" value="TreeGrafter"/>
</dbReference>
<evidence type="ECO:0000313" key="13">
    <source>
        <dbReference type="Proteomes" id="UP000886787"/>
    </source>
</evidence>
<comment type="caution">
    <text evidence="12">The sequence shown here is derived from an EMBL/GenBank/DDBJ whole genome shotgun (WGS) entry which is preliminary data.</text>
</comment>
<evidence type="ECO:0000313" key="12">
    <source>
        <dbReference type="EMBL" id="HIQ81330.1"/>
    </source>
</evidence>
<evidence type="ECO:0000256" key="9">
    <source>
        <dbReference type="HAMAP-Rule" id="MF_00125"/>
    </source>
</evidence>
<feature type="binding site" evidence="10">
    <location>
        <begin position="272"/>
        <end position="273"/>
    </location>
    <ligand>
        <name>L-histidine</name>
        <dbReference type="ChEBI" id="CHEBI:57595"/>
    </ligand>
</feature>
<dbReference type="NCBIfam" id="TIGR00443">
    <property type="entry name" value="hisZ_biosyn_reg"/>
    <property type="match status" value="1"/>
</dbReference>
<dbReference type="Pfam" id="PF13393">
    <property type="entry name" value="tRNA-synt_His"/>
    <property type="match status" value="1"/>
</dbReference>
<evidence type="ECO:0000256" key="1">
    <source>
        <dbReference type="ARBA" id="ARBA00004496"/>
    </source>
</evidence>
<dbReference type="PANTHER" id="PTHR43707:SF6">
    <property type="entry name" value="ATP PHOSPHORIBOSYLTRANSFERASE REGULATORY SUBUNIT"/>
    <property type="match status" value="1"/>
</dbReference>
<keyword evidence="12" id="KW-0328">Glycosyltransferase</keyword>
<dbReference type="InterPro" id="IPR006195">
    <property type="entry name" value="aa-tRNA-synth_II"/>
</dbReference>
<keyword evidence="5 9" id="KW-0963">Cytoplasm</keyword>
<reference evidence="12" key="1">
    <citation type="submission" date="2020-10" db="EMBL/GenBank/DDBJ databases">
        <authorList>
            <person name="Gilroy R."/>
        </authorList>
    </citation>
    <scope>NUCLEOTIDE SEQUENCE</scope>
    <source>
        <strain evidence="12">ChiSjej1B19-3389</strain>
    </source>
</reference>
<feature type="binding site" evidence="10">
    <location>
        <position position="125"/>
    </location>
    <ligand>
        <name>L-histidine</name>
        <dbReference type="ChEBI" id="CHEBI:57595"/>
    </ligand>
</feature>
<gene>
    <name evidence="9 12" type="primary">hisZ</name>
    <name evidence="12" type="ORF">IAD32_08645</name>
</gene>
<evidence type="ECO:0000259" key="11">
    <source>
        <dbReference type="PROSITE" id="PS50862"/>
    </source>
</evidence>
<reference evidence="12" key="2">
    <citation type="journal article" date="2021" name="PeerJ">
        <title>Extensive microbial diversity within the chicken gut microbiome revealed by metagenomics and culture.</title>
        <authorList>
            <person name="Gilroy R."/>
            <person name="Ravi A."/>
            <person name="Getino M."/>
            <person name="Pursley I."/>
            <person name="Horton D.L."/>
            <person name="Alikhan N.F."/>
            <person name="Baker D."/>
            <person name="Gharbi K."/>
            <person name="Hall N."/>
            <person name="Watson M."/>
            <person name="Adriaenssens E.M."/>
            <person name="Foster-Nyarko E."/>
            <person name="Jarju S."/>
            <person name="Secka A."/>
            <person name="Antonio M."/>
            <person name="Oren A."/>
            <person name="Chaudhuri R.R."/>
            <person name="La Ragione R."/>
            <person name="Hildebrand F."/>
            <person name="Pallen M.J."/>
        </authorList>
    </citation>
    <scope>NUCLEOTIDE SEQUENCE</scope>
    <source>
        <strain evidence="12">ChiSjej1B19-3389</strain>
    </source>
</reference>
<evidence type="ECO:0000256" key="2">
    <source>
        <dbReference type="ARBA" id="ARBA00004667"/>
    </source>
</evidence>
<organism evidence="12 13">
    <name type="scientific">Candidatus Scatavimonas merdigallinarum</name>
    <dbReference type="NCBI Taxonomy" id="2840914"/>
    <lineage>
        <taxon>Bacteria</taxon>
        <taxon>Bacillati</taxon>
        <taxon>Bacillota</taxon>
        <taxon>Clostridia</taxon>
        <taxon>Eubacteriales</taxon>
        <taxon>Oscillospiraceae</taxon>
        <taxon>Oscillospiraceae incertae sedis</taxon>
        <taxon>Candidatus Scatavimonas</taxon>
    </lineage>
</organism>
<dbReference type="GO" id="GO:0005737">
    <property type="term" value="C:cytoplasm"/>
    <property type="evidence" value="ECO:0007669"/>
    <property type="project" value="UniProtKB-SubCell"/>
</dbReference>
<dbReference type="GO" id="GO:0016757">
    <property type="term" value="F:glycosyltransferase activity"/>
    <property type="evidence" value="ECO:0007669"/>
    <property type="project" value="UniProtKB-KW"/>
</dbReference>
<sequence>MKNYYKITPEGTKDLLFEECTARNKVTHMITSVFESKGYHQVITPGLEFFDAFTLKSGGIQQEDMYKLTDNKGRLLVLRPDSTLPIARMAAIRLQKEARPIRLYYNQPVYRNRPALTGHSNEINQAGIELLGTAGLRADLEVIVTAIEALQKIVPDFRIEIGHAGFFKALADQLPVDEALREEIRLSIESKNYSSLNTILDSLKQTDAVKAVRRLPRLFGGEEVFEEASALFRGDLEQKALSQLKALYRSLSHLCMGDKLIIDLGLVQRNDYYSDMIFSGYVEGSGDAVLVGGRYDQLLDAFDSPMPAAGFGIHVDALAEILLANGSVEKAAPPDILVHGDAGHEMAAINQSRFYLLSGITCEYSVFESRAEATAYAQARGIRKICFVNTDHEIVDL</sequence>
<dbReference type="GO" id="GO:0140096">
    <property type="term" value="F:catalytic activity, acting on a protein"/>
    <property type="evidence" value="ECO:0007669"/>
    <property type="project" value="UniProtKB-ARBA"/>
</dbReference>
<keyword evidence="7 9" id="KW-0368">Histidine biosynthesis</keyword>
<dbReference type="CDD" id="cd00773">
    <property type="entry name" value="HisRS-like_core"/>
    <property type="match status" value="1"/>
</dbReference>
<dbReference type="GO" id="GO:0000105">
    <property type="term" value="P:L-histidine biosynthetic process"/>
    <property type="evidence" value="ECO:0007669"/>
    <property type="project" value="UniProtKB-UniRule"/>
</dbReference>
<evidence type="ECO:0000256" key="3">
    <source>
        <dbReference type="ARBA" id="ARBA00005539"/>
    </source>
</evidence>
<dbReference type="PROSITE" id="PS50862">
    <property type="entry name" value="AA_TRNA_LIGASE_II"/>
    <property type="match status" value="1"/>
</dbReference>
<dbReference type="EMBL" id="DVFW01000046">
    <property type="protein sequence ID" value="HIQ81330.1"/>
    <property type="molecule type" value="Genomic_DNA"/>
</dbReference>